<gene>
    <name evidence="1" type="ORF">CVT26_007883</name>
</gene>
<dbReference type="InParanoid" id="A0A409YKA2"/>
<reference evidence="1 2" key="1">
    <citation type="journal article" date="2018" name="Evol. Lett.">
        <title>Horizontal gene cluster transfer increased hallucinogenic mushroom diversity.</title>
        <authorList>
            <person name="Reynolds H.T."/>
            <person name="Vijayakumar V."/>
            <person name="Gluck-Thaler E."/>
            <person name="Korotkin H.B."/>
            <person name="Matheny P.B."/>
            <person name="Slot J.C."/>
        </authorList>
    </citation>
    <scope>NUCLEOTIDE SEQUENCE [LARGE SCALE GENOMIC DNA]</scope>
    <source>
        <strain evidence="1 2">SRW20</strain>
    </source>
</reference>
<comment type="caution">
    <text evidence="1">The sequence shown here is derived from an EMBL/GenBank/DDBJ whole genome shotgun (WGS) entry which is preliminary data.</text>
</comment>
<dbReference type="EMBL" id="NHYE01000735">
    <property type="protein sequence ID" value="PPR03477.1"/>
    <property type="molecule type" value="Genomic_DNA"/>
</dbReference>
<name>A0A409YKA2_9AGAR</name>
<dbReference type="AlphaFoldDB" id="A0A409YKA2"/>
<proteinExistence type="predicted"/>
<keyword evidence="2" id="KW-1185">Reference proteome</keyword>
<evidence type="ECO:0000313" key="1">
    <source>
        <dbReference type="EMBL" id="PPR03477.1"/>
    </source>
</evidence>
<sequence>MARPITRPTIGPMEWPYSNPLYIKPERSWLVASQAHNPLVRPVDIPSHRVDKMFPPSRRQSAHRSSLNLSKPDIPEDRVQFRISMPDDELSNLKGDFLMIIDELAPTPLRLRPTSPLASPTRANANEAPLKFVAHGSHSELEDNVYQIRFFEADPNTGYVQDEAGFATVEWYVVRGEGGREGESYYFDGRVSYDGIGLVDMEVGDFVIKPGEDSREEQVLVGKVGGYQLFEDIIRRHGISEHHFSAVRVPQSTQKGPIDTTKPSTPYSTSIDLWKKSREAPAYEGLIEMNDLPHGPRTRHADSPFVRPLLVWLILSVLGRGAEEFMMFEIDGELVDVLPRSAARP</sequence>
<organism evidence="1 2">
    <name type="scientific">Gymnopilus dilepis</name>
    <dbReference type="NCBI Taxonomy" id="231916"/>
    <lineage>
        <taxon>Eukaryota</taxon>
        <taxon>Fungi</taxon>
        <taxon>Dikarya</taxon>
        <taxon>Basidiomycota</taxon>
        <taxon>Agaricomycotina</taxon>
        <taxon>Agaricomycetes</taxon>
        <taxon>Agaricomycetidae</taxon>
        <taxon>Agaricales</taxon>
        <taxon>Agaricineae</taxon>
        <taxon>Hymenogastraceae</taxon>
        <taxon>Gymnopilus</taxon>
    </lineage>
</organism>
<protein>
    <submittedName>
        <fullName evidence="1">Uncharacterized protein</fullName>
    </submittedName>
</protein>
<dbReference type="Proteomes" id="UP000284706">
    <property type="component" value="Unassembled WGS sequence"/>
</dbReference>
<evidence type="ECO:0000313" key="2">
    <source>
        <dbReference type="Proteomes" id="UP000284706"/>
    </source>
</evidence>
<accession>A0A409YKA2</accession>